<comment type="subcellular location">
    <subcellularLocation>
        <location evidence="1">Membrane</location>
    </subcellularLocation>
</comment>
<dbReference type="InterPro" id="IPR036013">
    <property type="entry name" value="Band_7/SPFH_dom_sf"/>
</dbReference>
<evidence type="ECO:0000313" key="7">
    <source>
        <dbReference type="EMBL" id="RVW07375.1"/>
    </source>
</evidence>
<dbReference type="CDD" id="cd03399">
    <property type="entry name" value="SPFH_flotillin"/>
    <property type="match status" value="1"/>
</dbReference>
<evidence type="ECO:0000313" key="8">
    <source>
        <dbReference type="Proteomes" id="UP000286208"/>
    </source>
</evidence>
<evidence type="ECO:0000256" key="1">
    <source>
        <dbReference type="ARBA" id="ARBA00004370"/>
    </source>
</evidence>
<dbReference type="PANTHER" id="PTHR13806">
    <property type="entry name" value="FLOTILLIN-RELATED"/>
    <property type="match status" value="1"/>
</dbReference>
<dbReference type="GO" id="GO:0005886">
    <property type="term" value="C:plasma membrane"/>
    <property type="evidence" value="ECO:0007669"/>
    <property type="project" value="UniProtKB-SubCell"/>
</dbReference>
<comment type="similarity">
    <text evidence="2">Belongs to the band 7/mec-2 family. Flotillin subfamily.</text>
</comment>
<dbReference type="Pfam" id="PF01145">
    <property type="entry name" value="Band_7"/>
    <property type="match status" value="1"/>
</dbReference>
<dbReference type="RefSeq" id="WP_127918380.1">
    <property type="nucleotide sequence ID" value="NZ_RKLP01000013.1"/>
</dbReference>
<reference evidence="7 8" key="1">
    <citation type="submission" date="2018-11" db="EMBL/GenBank/DDBJ databases">
        <title>Rhodococcus spongicola sp. nov. and Rhodococcus xishaensis sp. nov. from marine sponges.</title>
        <authorList>
            <person name="Li L."/>
            <person name="Lin H.W."/>
        </authorList>
    </citation>
    <scope>NUCLEOTIDE SEQUENCE [LARGE SCALE GENOMIC DNA]</scope>
    <source>
        <strain evidence="7 8">CCTCC AB2014297</strain>
    </source>
</reference>
<dbReference type="SMART" id="SM00244">
    <property type="entry name" value="PHB"/>
    <property type="match status" value="1"/>
</dbReference>
<evidence type="ECO:0000259" key="6">
    <source>
        <dbReference type="SMART" id="SM00244"/>
    </source>
</evidence>
<organism evidence="7 8">
    <name type="scientific">Prescottella agglutinans</name>
    <dbReference type="NCBI Taxonomy" id="1644129"/>
    <lineage>
        <taxon>Bacteria</taxon>
        <taxon>Bacillati</taxon>
        <taxon>Actinomycetota</taxon>
        <taxon>Actinomycetes</taxon>
        <taxon>Mycobacteriales</taxon>
        <taxon>Nocardiaceae</taxon>
        <taxon>Prescottella</taxon>
    </lineage>
</organism>
<dbReference type="EMBL" id="RKLP01000013">
    <property type="protein sequence ID" value="RVW07375.1"/>
    <property type="molecule type" value="Genomic_DNA"/>
</dbReference>
<feature type="compositionally biased region" description="Low complexity" evidence="5">
    <location>
        <begin position="502"/>
        <end position="518"/>
    </location>
</feature>
<feature type="region of interest" description="Disordered" evidence="5">
    <location>
        <begin position="499"/>
        <end position="531"/>
    </location>
</feature>
<dbReference type="SUPFAM" id="SSF117892">
    <property type="entry name" value="Band 7/SPFH domain"/>
    <property type="match status" value="1"/>
</dbReference>
<dbReference type="AlphaFoldDB" id="A0A3S3CWI1"/>
<dbReference type="InterPro" id="IPR027705">
    <property type="entry name" value="Flotillin_fam"/>
</dbReference>
<accession>A0A3S3CWI1</accession>
<comment type="caution">
    <text evidence="7">The sequence shown here is derived from an EMBL/GenBank/DDBJ whole genome shotgun (WGS) entry which is preliminary data.</text>
</comment>
<evidence type="ECO:0000256" key="5">
    <source>
        <dbReference type="SAM" id="MobiDB-lite"/>
    </source>
</evidence>
<keyword evidence="3" id="KW-0472">Membrane</keyword>
<dbReference type="Proteomes" id="UP000286208">
    <property type="component" value="Unassembled WGS sequence"/>
</dbReference>
<dbReference type="Pfam" id="PF15975">
    <property type="entry name" value="Flot"/>
    <property type="match status" value="1"/>
</dbReference>
<feature type="coiled-coil region" evidence="4">
    <location>
        <begin position="236"/>
        <end position="299"/>
    </location>
</feature>
<dbReference type="OrthoDB" id="9786220at2"/>
<protein>
    <submittedName>
        <fullName evidence="7">Flotillin family protein</fullName>
    </submittedName>
</protein>
<dbReference type="InterPro" id="IPR031905">
    <property type="entry name" value="Flotillin_C"/>
</dbReference>
<evidence type="ECO:0000256" key="4">
    <source>
        <dbReference type="SAM" id="Coils"/>
    </source>
</evidence>
<proteinExistence type="inferred from homology"/>
<keyword evidence="8" id="KW-1185">Reference proteome</keyword>
<feature type="domain" description="Band 7" evidence="6">
    <location>
        <begin position="24"/>
        <end position="189"/>
    </location>
</feature>
<evidence type="ECO:0000256" key="3">
    <source>
        <dbReference type="ARBA" id="ARBA00023136"/>
    </source>
</evidence>
<sequence>MVAIVGAVVAALVVFIGLPFIYVRNYVKVPPNEVAVFTGRGTPKVVRGGARFKIPGIERVDIMSLEPFNVKIDLQNALSNDGVPVNVEAVGLVRIGSADEAVQTAVQRFLTSDLDELRRQINDILAGSLRGITATMTVEDLNSNRETLARSVVEEAGGDLARIGMEVDVLKIAGISDHNGYLESLGQRRIAEVKRDAAIGTANADRDAQIQSAKARQEGAVAQAEADTAIATANQARDVELAKLRARTEAENAEADQAGPLARATSEKAVRIAQEQAEAAQVEARIEVDQRRAEQAKAALQADVIAPAEAERQAAIARAEGEKRAAILRAEAAAESARRSGEAAADARKLAADAVRTEQQAEADGIKARLAAEAEGRTVAAEALRAEQQAEADGLRARLEAEADGKRKVAEALNAYTPAAAQMLMLPDVLKALVEATDAAAKPVGEIDRISIVGGADGISGSVGSILGISPSTIAGVIETLESSGVDITGMLNSVGKQTEQAAPATTAARAEPALASAGIRSNGAGDPTRE</sequence>
<dbReference type="PANTHER" id="PTHR13806:SF46">
    <property type="entry name" value="FLOTILLIN-1-RELATED"/>
    <property type="match status" value="1"/>
</dbReference>
<evidence type="ECO:0000256" key="2">
    <source>
        <dbReference type="ARBA" id="ARBA00007161"/>
    </source>
</evidence>
<dbReference type="InterPro" id="IPR001107">
    <property type="entry name" value="Band_7"/>
</dbReference>
<keyword evidence="4" id="KW-0175">Coiled coil</keyword>
<name>A0A3S3CWI1_9NOCA</name>
<gene>
    <name evidence="7" type="ORF">EGT67_22875</name>
</gene>
<dbReference type="Gene3D" id="3.30.479.30">
    <property type="entry name" value="Band 7 domain"/>
    <property type="match status" value="1"/>
</dbReference>